<dbReference type="InterPro" id="IPR027409">
    <property type="entry name" value="GroEL-like_apical_dom_sf"/>
</dbReference>
<evidence type="ECO:0000256" key="1">
    <source>
        <dbReference type="ARBA" id="ARBA00012009"/>
    </source>
</evidence>
<keyword evidence="3" id="KW-0479">Metal-binding</keyword>
<dbReference type="InterPro" id="IPR027483">
    <property type="entry name" value="PInositol-4-P-4/5-kinase_C_sf"/>
</dbReference>
<evidence type="ECO:0000256" key="2">
    <source>
        <dbReference type="ARBA" id="ARBA00022679"/>
    </source>
</evidence>
<evidence type="ECO:0000256" key="10">
    <source>
        <dbReference type="PROSITE-ProRule" id="PRU00781"/>
    </source>
</evidence>
<keyword evidence="15" id="KW-1185">Reference proteome</keyword>
<reference evidence="14" key="1">
    <citation type="journal article" date="2020" name="Stud. Mycol.">
        <title>101 Dothideomycetes genomes: a test case for predicting lifestyles and emergence of pathogens.</title>
        <authorList>
            <person name="Haridas S."/>
            <person name="Albert R."/>
            <person name="Binder M."/>
            <person name="Bloem J."/>
            <person name="Labutti K."/>
            <person name="Salamov A."/>
            <person name="Andreopoulos B."/>
            <person name="Baker S."/>
            <person name="Barry K."/>
            <person name="Bills G."/>
            <person name="Bluhm B."/>
            <person name="Cannon C."/>
            <person name="Castanera R."/>
            <person name="Culley D."/>
            <person name="Daum C."/>
            <person name="Ezra D."/>
            <person name="Gonzalez J."/>
            <person name="Henrissat B."/>
            <person name="Kuo A."/>
            <person name="Liang C."/>
            <person name="Lipzen A."/>
            <person name="Lutzoni F."/>
            <person name="Magnuson J."/>
            <person name="Mondo S."/>
            <person name="Nolan M."/>
            <person name="Ohm R."/>
            <person name="Pangilinan J."/>
            <person name="Park H.-J."/>
            <person name="Ramirez L."/>
            <person name="Alfaro M."/>
            <person name="Sun H."/>
            <person name="Tritt A."/>
            <person name="Yoshinaga Y."/>
            <person name="Zwiers L.-H."/>
            <person name="Turgeon B."/>
            <person name="Goodwin S."/>
            <person name="Spatafora J."/>
            <person name="Crous P."/>
            <person name="Grigoriev I."/>
        </authorList>
    </citation>
    <scope>NUCLEOTIDE SEQUENCE</scope>
    <source>
        <strain evidence="14">CBS 113979</strain>
    </source>
</reference>
<dbReference type="SMART" id="SM00330">
    <property type="entry name" value="PIPKc"/>
    <property type="match status" value="1"/>
</dbReference>
<dbReference type="SUPFAM" id="SSF57903">
    <property type="entry name" value="FYVE/PHD zinc finger"/>
    <property type="match status" value="1"/>
</dbReference>
<feature type="region of interest" description="Disordered" evidence="11">
    <location>
        <begin position="117"/>
        <end position="250"/>
    </location>
</feature>
<sequence length="2522" mass="280081">MAPTPPPDAPSPSSSSIRLPLSMARPRRGSINSLSSRTPADKDIISSALDSIHTSASRSESLTTFDEFGSPPKSSNGADSKSLAGDLVHGGLSGLYNRLRASVGASKDSIHPLAASIDGADDASVRGHKSQTGQRVANGYSVTSLTSPVVVSSPASRLNSPAVASFPESSSRPSSSGVPLASKSTTTIAPSPIKPQSKSSPSLVPKTAHSRQISGGDEQEPVVSTATGFRLLDTPTGDGPIRGSRKSTLSEPVYSVHETDTESLIGSETPPQVHDLRRELEADASLRGANDEGIVRNLRLQSPREDHHPDDEAISVEPELILDGESHTARQRQLARSDASAAMPPPQRPAKSHSTPMATALPSRLQSQTPYSPLVITPAHPRMEPNLMNVSASEPAVSSSGAMQRPPMIQVSQSHLPGYRPSRATSSDGELSSVGTVTGAPLPSFQTSLDTQSTGNASARGERPHQMRSKIVAKEFWMRDENAKDCFYCGDTFSTFRRKHHCRTCGQIFDAKCTSLVTGRPFGQAGNIRVCKPCENIINGTDDDSSVYSDHTDHVSLRDFAFDDAELEPKHPIHGSSSGHATHEEDYVDSDHTKIGTPTIGIALSTKSKAGETKRRSAVLEFDDNPSLARPSSSRSLRSLSGRTQSHKRHHSRHQHMRNFKSSYEDRAPFQRQESDELRTKPLLPAFHHDNIIDPDLAPFMSDEGSSDGEDASIFATLNGDARSPPKGLAEKSGLSGLLASVRKGRSRTGERHTGTSGSRDVDAVSIASRSMQRHTRNRNLSISSLTHSKPSPRRSKSNSLLKGFPVGIGTPGDARDPARPPSVREEIQSKLTRSASMRGAAAPAVELNQASLQHVKRMLVQMLQDSAIPHVRSWERALVPILLQCTDDVNPDVQRDDSMDIRHYIKLKKVPGGRPGDTTYVSGVVFTKNVALKSMPRCIPHPRIVIVTFAIEYARHQQHFMSLEPVIAQEREYLRNLVKRIAALNPHVLLVQKNVAGLALQLLEEENIAVVFNVKKSVLNAVSRCTQTRLISSVDKLAIDPTQLGRCGSFDVKSYVFDGMKKTYVYLSGCRSDLGCTIVLRGADTETLRKLKRITEFMCFVVYNLKLETCLMRDEFVLIPSNLTVGTLSPSKSREQKATDTHMAPLVQPETETKSEATEPISPRIDKSETSASEQYSSSELDSRPGTASVSDVGPAREARPEVQKEIKSVSEQSIPVPSFYDDVVEKHKTTILSASPFVKFMQPYLLMQAREQEGKIAKLKRLRDQYTPTEVDDQTEEKPQSFELVKPEMVRGIVDKPSKQVREFLFAVHNAEYEKAMHTYLTQKRQWETHMSANANLFDPFTHQRIAILYSMVNSVTSTPCIGPEIIALGFYSEHDLDDGFARDITLGQYVEDLCQGAGTICTQDGCGKSWLNHSRQYVHGQGQMSVLVQKHPSKIRGLQNTILMWSSCRRCGQETQVIPMSDNTWKYSFGKYLELTFWSSQLHPRAGICPHDIHRDHIRYFGFANIAMRIQYDDVALHEVIVPRTLITWKVDGDLNIKNDQYENIKERLDKFMMSVKCRIKSIHVQSVVPEKYDACKAELERMAKAAHDDHEWLATKLQEKYMKSRYYEIIPFNRAVRAMHEKAISWDDAFADFERNFFPSEKDIRRLAALQLRKLFLDRDESSASITSIEENPENQADEKHDDRRVTLKPHPSNLSEEEAQKMLGSVVREHHALDEKGPEGDHDLVSNASASPTALRAVSPKQTPQDPVVANELQHLDLALPASSTPESALTSGQSESSSATVLPDQKDTVPASSFSPLVRAISPEMSRAPSPSLSGFDGNTESRIPRPVDSNRKDTGLMPPPLNRTQSQPAHSLTMRRQQNSGMATPSSLLGQNSSGNKMEQVRASMAEHAKALEKRLPERLGLGSIKFTRAATQSLIPRSVSSKRGNDSRVSTLTKHFEQITREFERERARERRQRAERTRQARAYPLASTRPTVEVYGDANEAMRERGLTDEDSGSPLRTSLDQSTLGDSAHTEKSGQTDGSKSPPLEGSQEDVAVPSPRSDARHHHTSDIEGEASDIERGLLEDIDLPGDIEGNLLSPTGSQLDLELPKHEKTSVMKMLRSFWSERSASGWAPLDYPLNPIEHVWEDSDIIVREDEPSSVIALALSDADYQSKLSIFRNNIGDGKPLPQNSSAQLESDEEMSIQRNLLIQKSSNIIYAFKHRGVHVRCKIFYAESFDAMRRKCGVADRFVESMSRSVKWDSKGGKSKSIFLRTLDDRFVLKSLSAPEFNAFSKFAPDYFVFVHQNLYKSLPSVMAKMLGLFQVTIRNPASGMEFDQFLLVMENLFYDREPHRRFDLKGSMRNRKINATGERDEVLQDENLVDIIFQQPIFVREHTMMLLKASVWNDTLFLSKQNVMDYSLMAGFDDDAREIVVGIIDCIRTYTWDKKLETWIKDRGKHKPTITSPKDYRNRFRIAMSKYILQAPNCWHQFSAAQSQKKPVQIVGEGSAPTDAREDEMPEEKDAPMGQGQAHIGL</sequence>
<dbReference type="InterPro" id="IPR013083">
    <property type="entry name" value="Znf_RING/FYVE/PHD"/>
</dbReference>
<feature type="compositionally biased region" description="Polar residues" evidence="11">
    <location>
        <begin position="423"/>
        <end position="436"/>
    </location>
</feature>
<dbReference type="FunFam" id="3.30.40.10:FF:000283">
    <property type="entry name" value="1-phosphatidylinositol-3-phosphate 5-kinase (Fab1)"/>
    <property type="match status" value="1"/>
</dbReference>
<organism evidence="14 15">
    <name type="scientific">Aulographum hederae CBS 113979</name>
    <dbReference type="NCBI Taxonomy" id="1176131"/>
    <lineage>
        <taxon>Eukaryota</taxon>
        <taxon>Fungi</taxon>
        <taxon>Dikarya</taxon>
        <taxon>Ascomycota</taxon>
        <taxon>Pezizomycotina</taxon>
        <taxon>Dothideomycetes</taxon>
        <taxon>Pleosporomycetidae</taxon>
        <taxon>Aulographales</taxon>
        <taxon>Aulographaceae</taxon>
    </lineage>
</organism>
<dbReference type="InterPro" id="IPR044769">
    <property type="entry name" value="PIKfyve_PIPKc"/>
</dbReference>
<dbReference type="InterPro" id="IPR000306">
    <property type="entry name" value="Znf_FYVE"/>
</dbReference>
<dbReference type="PANTHER" id="PTHR45748">
    <property type="entry name" value="1-PHOSPHATIDYLINOSITOL 3-PHOSPHATE 5-KINASE-RELATED"/>
    <property type="match status" value="1"/>
</dbReference>
<evidence type="ECO:0000256" key="4">
    <source>
        <dbReference type="ARBA" id="ARBA00022741"/>
    </source>
</evidence>
<dbReference type="GO" id="GO:0000285">
    <property type="term" value="F:1-phosphatidylinositol-3-phosphate 5-kinase activity"/>
    <property type="evidence" value="ECO:0007669"/>
    <property type="project" value="UniProtKB-EC"/>
</dbReference>
<feature type="compositionally biased region" description="Low complexity" evidence="11">
    <location>
        <begin position="165"/>
        <end position="182"/>
    </location>
</feature>
<dbReference type="FunFam" id="3.50.7.10:FF:000007">
    <property type="entry name" value="1-phosphatidylinositol 3-phosphate 5-kinase isoform X1"/>
    <property type="match status" value="1"/>
</dbReference>
<dbReference type="Pfam" id="PF01363">
    <property type="entry name" value="FYVE"/>
    <property type="match status" value="1"/>
</dbReference>
<feature type="compositionally biased region" description="Low complexity" evidence="11">
    <location>
        <begin position="190"/>
        <end position="202"/>
    </location>
</feature>
<dbReference type="FunFam" id="3.30.810.10:FF:000001">
    <property type="entry name" value="1-phosphatidylinositol 3-phosphate 5-kinase FAB1"/>
    <property type="match status" value="1"/>
</dbReference>
<feature type="compositionally biased region" description="Polar residues" evidence="11">
    <location>
        <begin position="779"/>
        <end position="788"/>
    </location>
</feature>
<evidence type="ECO:0000256" key="3">
    <source>
        <dbReference type="ARBA" id="ARBA00022723"/>
    </source>
</evidence>
<protein>
    <recommendedName>
        <fullName evidence="1">1-phosphatidylinositol-3-phosphate 5-kinase</fullName>
        <ecNumber evidence="1">2.7.1.150</ecNumber>
    </recommendedName>
</protein>
<feature type="compositionally biased region" description="Polar residues" evidence="11">
    <location>
        <begin position="1849"/>
        <end position="1881"/>
    </location>
</feature>
<evidence type="ECO:0000259" key="12">
    <source>
        <dbReference type="PROSITE" id="PS50178"/>
    </source>
</evidence>
<dbReference type="EMBL" id="ML977142">
    <property type="protein sequence ID" value="KAF1990490.1"/>
    <property type="molecule type" value="Genomic_DNA"/>
</dbReference>
<dbReference type="InterPro" id="IPR011011">
    <property type="entry name" value="Znf_FYVE_PHD"/>
</dbReference>
<dbReference type="Proteomes" id="UP000800041">
    <property type="component" value="Unassembled WGS sequence"/>
</dbReference>
<feature type="compositionally biased region" description="Polar residues" evidence="11">
    <location>
        <begin position="444"/>
        <end position="457"/>
    </location>
</feature>
<feature type="region of interest" description="Disordered" evidence="11">
    <location>
        <begin position="1"/>
        <end position="40"/>
    </location>
</feature>
<keyword evidence="4 10" id="KW-0547">Nucleotide-binding</keyword>
<dbReference type="EC" id="2.7.1.150" evidence="1"/>
<dbReference type="InterPro" id="IPR002423">
    <property type="entry name" value="Cpn60/GroEL/TCP-1"/>
</dbReference>
<evidence type="ECO:0000256" key="8">
    <source>
        <dbReference type="ARBA" id="ARBA00022840"/>
    </source>
</evidence>
<dbReference type="Pfam" id="PF01504">
    <property type="entry name" value="PIP5K"/>
    <property type="match status" value="2"/>
</dbReference>
<feature type="compositionally biased region" description="Polar residues" evidence="11">
    <location>
        <begin position="1815"/>
        <end position="1828"/>
    </location>
</feature>
<feature type="compositionally biased region" description="Basic and acidic residues" evidence="11">
    <location>
        <begin position="1829"/>
        <end position="1841"/>
    </location>
</feature>
<feature type="domain" description="PIPK" evidence="13">
    <location>
        <begin position="2152"/>
        <end position="2468"/>
    </location>
</feature>
<keyword evidence="6 10" id="KW-0418">Kinase</keyword>
<dbReference type="Gene3D" id="3.50.7.10">
    <property type="entry name" value="GroEL"/>
    <property type="match status" value="1"/>
</dbReference>
<keyword evidence="7" id="KW-0862">Zinc</keyword>
<feature type="compositionally biased region" description="Basic residues" evidence="11">
    <location>
        <begin position="645"/>
        <end position="659"/>
    </location>
</feature>
<dbReference type="SUPFAM" id="SSF56104">
    <property type="entry name" value="SAICAR synthase-like"/>
    <property type="match status" value="1"/>
</dbReference>
<accession>A0A6G1HBT5</accession>
<feature type="region of interest" description="Disordered" evidence="11">
    <location>
        <begin position="1951"/>
        <end position="2065"/>
    </location>
</feature>
<feature type="compositionally biased region" description="Polar residues" evidence="11">
    <location>
        <begin position="2004"/>
        <end position="2015"/>
    </location>
</feature>
<dbReference type="InterPro" id="IPR017455">
    <property type="entry name" value="Znf_FYVE-rel"/>
</dbReference>
<feature type="compositionally biased region" description="Low complexity" evidence="11">
    <location>
        <begin position="141"/>
        <end position="156"/>
    </location>
</feature>
<dbReference type="PROSITE" id="PS51455">
    <property type="entry name" value="PIPK"/>
    <property type="match status" value="1"/>
</dbReference>
<evidence type="ECO:0000313" key="14">
    <source>
        <dbReference type="EMBL" id="KAF1990490.1"/>
    </source>
</evidence>
<feature type="compositionally biased region" description="Low complexity" evidence="11">
    <location>
        <begin position="11"/>
        <end position="22"/>
    </location>
</feature>
<evidence type="ECO:0000256" key="6">
    <source>
        <dbReference type="ARBA" id="ARBA00022777"/>
    </source>
</evidence>
<keyword evidence="8 10" id="KW-0067">ATP-binding</keyword>
<feature type="compositionally biased region" description="Polar residues" evidence="11">
    <location>
        <begin position="55"/>
        <end position="64"/>
    </location>
</feature>
<dbReference type="GO" id="GO:0005524">
    <property type="term" value="F:ATP binding"/>
    <property type="evidence" value="ECO:0007669"/>
    <property type="project" value="UniProtKB-UniRule"/>
</dbReference>
<evidence type="ECO:0000259" key="13">
    <source>
        <dbReference type="PROSITE" id="PS51455"/>
    </source>
</evidence>
<feature type="region of interest" description="Disordered" evidence="11">
    <location>
        <begin position="55"/>
        <end position="87"/>
    </location>
</feature>
<dbReference type="CDD" id="cd17300">
    <property type="entry name" value="PIPKc_PIKfyve"/>
    <property type="match status" value="1"/>
</dbReference>
<evidence type="ECO:0000256" key="5">
    <source>
        <dbReference type="ARBA" id="ARBA00022771"/>
    </source>
</evidence>
<feature type="region of interest" description="Disordered" evidence="11">
    <location>
        <begin position="717"/>
        <end position="825"/>
    </location>
</feature>
<feature type="compositionally biased region" description="Polar residues" evidence="11">
    <location>
        <begin position="1767"/>
        <end position="1786"/>
    </location>
</feature>
<feature type="compositionally biased region" description="Pro residues" evidence="11">
    <location>
        <begin position="1"/>
        <end position="10"/>
    </location>
</feature>
<evidence type="ECO:0000256" key="9">
    <source>
        <dbReference type="PROSITE-ProRule" id="PRU00091"/>
    </source>
</evidence>
<feature type="compositionally biased region" description="Basic and acidic residues" evidence="11">
    <location>
        <begin position="1951"/>
        <end position="1967"/>
    </location>
</feature>
<name>A0A6G1HBT5_9PEZI</name>
<keyword evidence="5 9" id="KW-0863">Zinc-finger</keyword>
<dbReference type="InterPro" id="IPR002498">
    <property type="entry name" value="PInositol-4-P-4/5-kinase_core"/>
</dbReference>
<dbReference type="GO" id="GO:0046854">
    <property type="term" value="P:phosphatidylinositol phosphate biosynthetic process"/>
    <property type="evidence" value="ECO:0007669"/>
    <property type="project" value="TreeGrafter"/>
</dbReference>
<feature type="compositionally biased region" description="Basic and acidic residues" evidence="11">
    <location>
        <begin position="663"/>
        <end position="676"/>
    </location>
</feature>
<feature type="domain" description="FYVE-type" evidence="12">
    <location>
        <begin position="480"/>
        <end position="539"/>
    </location>
</feature>
<feature type="compositionally biased region" description="Basic and acidic residues" evidence="11">
    <location>
        <begin position="1681"/>
        <end position="1690"/>
    </location>
</feature>
<dbReference type="Gene3D" id="3.30.810.10">
    <property type="entry name" value="2-Layer Sandwich"/>
    <property type="match status" value="1"/>
</dbReference>
<feature type="region of interest" description="Disordered" evidence="11">
    <location>
        <begin position="1767"/>
        <end position="1881"/>
    </location>
</feature>
<feature type="region of interest" description="Disordered" evidence="11">
    <location>
        <begin position="413"/>
        <end position="466"/>
    </location>
</feature>
<dbReference type="InterPro" id="IPR027484">
    <property type="entry name" value="PInositol-4-P-5-kinase_N"/>
</dbReference>
<evidence type="ECO:0000256" key="7">
    <source>
        <dbReference type="ARBA" id="ARBA00022833"/>
    </source>
</evidence>
<dbReference type="Gene3D" id="3.30.800.10">
    <property type="entry name" value="Phosphatidylinositol Phosphate Kinase II Beta"/>
    <property type="match status" value="1"/>
</dbReference>
<dbReference type="CDD" id="cd03334">
    <property type="entry name" value="Fab1_TCP"/>
    <property type="match status" value="1"/>
</dbReference>
<evidence type="ECO:0000313" key="15">
    <source>
        <dbReference type="Proteomes" id="UP000800041"/>
    </source>
</evidence>
<feature type="region of interest" description="Disordered" evidence="11">
    <location>
        <begin position="616"/>
        <end position="676"/>
    </location>
</feature>
<dbReference type="GO" id="GO:0010008">
    <property type="term" value="C:endosome membrane"/>
    <property type="evidence" value="ECO:0007669"/>
    <property type="project" value="TreeGrafter"/>
</dbReference>
<dbReference type="PROSITE" id="PS50178">
    <property type="entry name" value="ZF_FYVE"/>
    <property type="match status" value="1"/>
</dbReference>
<feature type="compositionally biased region" description="Low complexity" evidence="11">
    <location>
        <begin position="626"/>
        <end position="641"/>
    </location>
</feature>
<proteinExistence type="predicted"/>
<gene>
    <name evidence="14" type="ORF">K402DRAFT_460556</name>
</gene>
<dbReference type="Pfam" id="PF00118">
    <property type="entry name" value="Cpn60_TCP1"/>
    <property type="match status" value="1"/>
</dbReference>
<feature type="region of interest" description="Disordered" evidence="11">
    <location>
        <begin position="326"/>
        <end position="368"/>
    </location>
</feature>
<dbReference type="OrthoDB" id="158357at2759"/>
<evidence type="ECO:0000256" key="11">
    <source>
        <dbReference type="SAM" id="MobiDB-lite"/>
    </source>
</evidence>
<feature type="region of interest" description="Disordered" evidence="11">
    <location>
        <begin position="1129"/>
        <end position="1210"/>
    </location>
</feature>
<feature type="compositionally biased region" description="Low complexity" evidence="11">
    <location>
        <begin position="1171"/>
        <end position="1181"/>
    </location>
</feature>
<keyword evidence="2 10" id="KW-0808">Transferase</keyword>
<dbReference type="SMART" id="SM00064">
    <property type="entry name" value="FYVE"/>
    <property type="match status" value="1"/>
</dbReference>
<dbReference type="GO" id="GO:0008270">
    <property type="term" value="F:zinc ion binding"/>
    <property type="evidence" value="ECO:0007669"/>
    <property type="project" value="UniProtKB-KW"/>
</dbReference>
<feature type="region of interest" description="Disordered" evidence="11">
    <location>
        <begin position="2486"/>
        <end position="2522"/>
    </location>
</feature>
<feature type="compositionally biased region" description="Basic and acidic residues" evidence="11">
    <location>
        <begin position="814"/>
        <end position="825"/>
    </location>
</feature>
<dbReference type="Gene3D" id="3.30.40.10">
    <property type="entry name" value="Zinc/RING finger domain, C3HC4 (zinc finger)"/>
    <property type="match status" value="1"/>
</dbReference>
<dbReference type="PANTHER" id="PTHR45748:SF7">
    <property type="entry name" value="1-PHOSPHATIDYLINOSITOL 3-PHOSPHATE 5-KINASE-RELATED"/>
    <property type="match status" value="1"/>
</dbReference>
<dbReference type="GO" id="GO:0000329">
    <property type="term" value="C:fungal-type vacuole membrane"/>
    <property type="evidence" value="ECO:0007669"/>
    <property type="project" value="TreeGrafter"/>
</dbReference>
<dbReference type="SUPFAM" id="SSF52029">
    <property type="entry name" value="GroEL apical domain-like"/>
    <property type="match status" value="1"/>
</dbReference>
<feature type="region of interest" description="Disordered" evidence="11">
    <location>
        <begin position="1667"/>
        <end position="1703"/>
    </location>
</feature>
<feature type="compositionally biased region" description="Basic and acidic residues" evidence="11">
    <location>
        <begin position="1196"/>
        <end position="1210"/>
    </location>
</feature>